<dbReference type="EMBL" id="ML120352">
    <property type="protein sequence ID" value="RPB05827.1"/>
    <property type="molecule type" value="Genomic_DNA"/>
</dbReference>
<gene>
    <name evidence="1" type="ORF">L873DRAFT_1661551</name>
</gene>
<evidence type="ECO:0000313" key="2">
    <source>
        <dbReference type="Proteomes" id="UP000276215"/>
    </source>
</evidence>
<protein>
    <submittedName>
        <fullName evidence="1">Uncharacterized protein</fullName>
    </submittedName>
</protein>
<evidence type="ECO:0000313" key="1">
    <source>
        <dbReference type="EMBL" id="RPB05827.1"/>
    </source>
</evidence>
<proteinExistence type="predicted"/>
<sequence>MHEQLAQHSNNRCQEHIAAFLRYCTERSPYNQNFMSYAQSKLYALATNYSAISTASQL</sequence>
<reference evidence="1 2" key="1">
    <citation type="journal article" date="2018" name="Nat. Ecol. Evol.">
        <title>Pezizomycetes genomes reveal the molecular basis of ectomycorrhizal truffle lifestyle.</title>
        <authorList>
            <person name="Murat C."/>
            <person name="Payen T."/>
            <person name="Noel B."/>
            <person name="Kuo A."/>
            <person name="Morin E."/>
            <person name="Chen J."/>
            <person name="Kohler A."/>
            <person name="Krizsan K."/>
            <person name="Balestrini R."/>
            <person name="Da Silva C."/>
            <person name="Montanini B."/>
            <person name="Hainaut M."/>
            <person name="Levati E."/>
            <person name="Barry K.W."/>
            <person name="Belfiori B."/>
            <person name="Cichocki N."/>
            <person name="Clum A."/>
            <person name="Dockter R.B."/>
            <person name="Fauchery L."/>
            <person name="Guy J."/>
            <person name="Iotti M."/>
            <person name="Le Tacon F."/>
            <person name="Lindquist E.A."/>
            <person name="Lipzen A."/>
            <person name="Malagnac F."/>
            <person name="Mello A."/>
            <person name="Molinier V."/>
            <person name="Miyauchi S."/>
            <person name="Poulain J."/>
            <person name="Riccioni C."/>
            <person name="Rubini A."/>
            <person name="Sitrit Y."/>
            <person name="Splivallo R."/>
            <person name="Traeger S."/>
            <person name="Wang M."/>
            <person name="Zifcakova L."/>
            <person name="Wipf D."/>
            <person name="Zambonelli A."/>
            <person name="Paolocci F."/>
            <person name="Nowrousian M."/>
            <person name="Ottonello S."/>
            <person name="Baldrian P."/>
            <person name="Spatafora J.W."/>
            <person name="Henrissat B."/>
            <person name="Nagy L.G."/>
            <person name="Aury J.M."/>
            <person name="Wincker P."/>
            <person name="Grigoriev I.V."/>
            <person name="Bonfante P."/>
            <person name="Martin F.M."/>
        </authorList>
    </citation>
    <scope>NUCLEOTIDE SEQUENCE [LARGE SCALE GENOMIC DNA]</scope>
    <source>
        <strain evidence="1 2">120613-1</strain>
    </source>
</reference>
<accession>A0A3N4K5J5</accession>
<keyword evidence="2" id="KW-1185">Reference proteome</keyword>
<dbReference type="AlphaFoldDB" id="A0A3N4K5J5"/>
<dbReference type="Proteomes" id="UP000276215">
    <property type="component" value="Unassembled WGS sequence"/>
</dbReference>
<name>A0A3N4K5J5_9PEZI</name>
<organism evidence="1 2">
    <name type="scientific">Choiromyces venosus 120613-1</name>
    <dbReference type="NCBI Taxonomy" id="1336337"/>
    <lineage>
        <taxon>Eukaryota</taxon>
        <taxon>Fungi</taxon>
        <taxon>Dikarya</taxon>
        <taxon>Ascomycota</taxon>
        <taxon>Pezizomycotina</taxon>
        <taxon>Pezizomycetes</taxon>
        <taxon>Pezizales</taxon>
        <taxon>Tuberaceae</taxon>
        <taxon>Choiromyces</taxon>
    </lineage>
</organism>